<dbReference type="EMBL" id="CP000729">
    <property type="protein sequence ID" value="ABS42930.1"/>
    <property type="molecule type" value="Genomic_DNA"/>
</dbReference>
<organism evidence="1 2">
    <name type="scientific">Clostridium botulinum (strain Langeland / NCTC 10281 / Type F)</name>
    <dbReference type="NCBI Taxonomy" id="441772"/>
    <lineage>
        <taxon>Bacteria</taxon>
        <taxon>Bacillati</taxon>
        <taxon>Bacillota</taxon>
        <taxon>Clostridia</taxon>
        <taxon>Eubacteriales</taxon>
        <taxon>Clostridiaceae</taxon>
        <taxon>Clostridium</taxon>
    </lineage>
</organism>
<gene>
    <name evidence="1" type="ordered locus">CLI_A0001</name>
</gene>
<dbReference type="Pfam" id="PF17508">
    <property type="entry name" value="MccV"/>
    <property type="match status" value="1"/>
</dbReference>
<reference evidence="2" key="1">
    <citation type="submission" date="2007-06" db="EMBL/GenBank/DDBJ databases">
        <authorList>
            <person name="Brinkac L.M."/>
            <person name="Daugherty S."/>
            <person name="Dodson R.J."/>
            <person name="Madupu R."/>
            <person name="Brown J.L."/>
            <person name="Bruce D."/>
            <person name="Detter C."/>
            <person name="Munk C."/>
            <person name="Smith L.A."/>
            <person name="Smith T.J."/>
            <person name="White O."/>
            <person name="Brettin T.S."/>
        </authorList>
    </citation>
    <scope>NUCLEOTIDE SEQUENCE [LARGE SCALE GENOMIC DNA]</scope>
    <source>
        <strain evidence="2">Langeland / NCTC 10281 / Type F</strain>
        <plasmid evidence="2">pCLI</plasmid>
    </source>
</reference>
<dbReference type="InterPro" id="IPR020280">
    <property type="entry name" value="MccV"/>
</dbReference>
<name>A7GJP5_CLOBL</name>
<dbReference type="Proteomes" id="UP000002410">
    <property type="component" value="Plasmid pCLI"/>
</dbReference>
<evidence type="ECO:0000313" key="2">
    <source>
        <dbReference type="Proteomes" id="UP000002410"/>
    </source>
</evidence>
<dbReference type="AlphaFoldDB" id="A7GJP5"/>
<sequence length="58" mass="5655">MQDLNLQSLEKINAGDVTWRDVAVAGGGLLGGTFGGALGAAGGGLAGGALYDALTKKH</sequence>
<dbReference type="RefSeq" id="WP_011988279.1">
    <property type="nucleotide sequence ID" value="NC_009700.1"/>
</dbReference>
<keyword evidence="1" id="KW-0614">Plasmid</keyword>
<dbReference type="HOGENOM" id="CLU_210848_0_0_9"/>
<geneLocation type="plasmid" evidence="1 2">
    <name>pCLI</name>
</geneLocation>
<evidence type="ECO:0008006" key="3">
    <source>
        <dbReference type="Google" id="ProtNLM"/>
    </source>
</evidence>
<evidence type="ECO:0000313" key="1">
    <source>
        <dbReference type="EMBL" id="ABS42930.1"/>
    </source>
</evidence>
<dbReference type="KEGG" id="cbf:CLI_A0001"/>
<proteinExistence type="predicted"/>
<accession>A7GJP5</accession>
<protein>
    <recommendedName>
        <fullName evidence="3">Bacteriocin</fullName>
    </recommendedName>
</protein>
<dbReference type="TCDB" id="1.C.31.2.1">
    <property type="family name" value="the channel-forming colicin v (colicin v) family"/>
</dbReference>